<organism evidence="2 3">
    <name type="scientific">Chelativorans salis</name>
    <dbReference type="NCBI Taxonomy" id="2978478"/>
    <lineage>
        <taxon>Bacteria</taxon>
        <taxon>Pseudomonadati</taxon>
        <taxon>Pseudomonadota</taxon>
        <taxon>Alphaproteobacteria</taxon>
        <taxon>Hyphomicrobiales</taxon>
        <taxon>Phyllobacteriaceae</taxon>
        <taxon>Chelativorans</taxon>
    </lineage>
</organism>
<feature type="signal peptide" evidence="1">
    <location>
        <begin position="1"/>
        <end position="24"/>
    </location>
</feature>
<protein>
    <submittedName>
        <fullName evidence="2">Uncharacterized protein</fullName>
    </submittedName>
</protein>
<dbReference type="EMBL" id="JAOCZP010000014">
    <property type="protein sequence ID" value="MCT7378511.1"/>
    <property type="molecule type" value="Genomic_DNA"/>
</dbReference>
<dbReference type="RefSeq" id="WP_260907490.1">
    <property type="nucleotide sequence ID" value="NZ_JAOCZP010000014.1"/>
</dbReference>
<feature type="chain" id="PRO_5046781511" evidence="1">
    <location>
        <begin position="25"/>
        <end position="96"/>
    </location>
</feature>
<keyword evidence="1" id="KW-0732">Signal</keyword>
<comment type="caution">
    <text evidence="2">The sequence shown here is derived from an EMBL/GenBank/DDBJ whole genome shotgun (WGS) entry which is preliminary data.</text>
</comment>
<accession>A0ABT2LVU8</accession>
<sequence length="96" mass="10527">MNRMSKTAVALAVLGLAAIPVAFAQDDTDSGQQPAESQDMQQMMEGMQGDGMGMMPMMRMMSQMNDMMSNCNKMMQAMMSDMDMQPGDGEQPDTQN</sequence>
<keyword evidence="3" id="KW-1185">Reference proteome</keyword>
<reference evidence="2 3" key="1">
    <citation type="submission" date="2022-09" db="EMBL/GenBank/DDBJ databases">
        <title>Chelativorans salina sp. nov., a novel slightly halophilic bacterium isolated from a saline lake sediment enrichment.</title>
        <authorList>
            <person name="Gao L."/>
            <person name="Fang B.-Z."/>
            <person name="Li W.-J."/>
        </authorList>
    </citation>
    <scope>NUCLEOTIDE SEQUENCE [LARGE SCALE GENOMIC DNA]</scope>
    <source>
        <strain evidence="2 3">EGI FJ00035</strain>
    </source>
</reference>
<dbReference type="Proteomes" id="UP001320831">
    <property type="component" value="Unassembled WGS sequence"/>
</dbReference>
<gene>
    <name evidence="2" type="ORF">N5A92_26215</name>
</gene>
<evidence type="ECO:0000313" key="3">
    <source>
        <dbReference type="Proteomes" id="UP001320831"/>
    </source>
</evidence>
<proteinExistence type="predicted"/>
<name>A0ABT2LVU8_9HYPH</name>
<evidence type="ECO:0000313" key="2">
    <source>
        <dbReference type="EMBL" id="MCT7378511.1"/>
    </source>
</evidence>
<evidence type="ECO:0000256" key="1">
    <source>
        <dbReference type="SAM" id="SignalP"/>
    </source>
</evidence>